<dbReference type="Gene3D" id="3.60.10.10">
    <property type="entry name" value="Endonuclease/exonuclease/phosphatase"/>
    <property type="match status" value="1"/>
</dbReference>
<protein>
    <recommendedName>
        <fullName evidence="2">Inositol polyphosphate-related phosphatase domain-containing protein</fullName>
    </recommendedName>
</protein>
<sequence length="422" mass="48001">MSNISSRNPTEDSSTEPPETINRFTSYAEEIKEEMPEIDSEEEEEIELEDPINAVVNNDAETELEETVKQLASMHPETPIARGSRKWYEKEPSWKWKGKPLKNPISKEKIRICAITWNMEGRPPPDDISSLFPPDVKHHLYIVCAEECMRSIGHSLFKTSKKDWETKVLAALGREYSLLEACTLTALHLAIYAHASVKPLISFHESDKISTGVANVIGNKGGVGISFKIGSTKAMVIGCHLAAGHNAVTKRSNDLARIERELSLPSYWPKSGLATDRTDFAIILGDLNYRIFGPKDAIEYLIEENAIETLKKYDQLRLEIEDRKIAQDFEEGEIRFPPTYRFDKGENRYDTSKKQRIPGWTDRILYKDRKGLAKQKSYDCIMSEKHSDHRPVFSQFVLKFRNDIVGPVNTRTNKGSSTCVTF</sequence>
<evidence type="ECO:0000313" key="3">
    <source>
        <dbReference type="EMBL" id="CAG9325335.1"/>
    </source>
</evidence>
<dbReference type="GO" id="GO:0004439">
    <property type="term" value="F:phosphatidylinositol-4,5-bisphosphate 5-phosphatase activity"/>
    <property type="evidence" value="ECO:0007669"/>
    <property type="project" value="TreeGrafter"/>
</dbReference>
<dbReference type="EMBL" id="CAJZBQ010000038">
    <property type="protein sequence ID" value="CAG9325335.1"/>
    <property type="molecule type" value="Genomic_DNA"/>
</dbReference>
<dbReference type="SUPFAM" id="SSF56219">
    <property type="entry name" value="DNase I-like"/>
    <property type="match status" value="1"/>
</dbReference>
<feature type="region of interest" description="Disordered" evidence="1">
    <location>
        <begin position="1"/>
        <end position="22"/>
    </location>
</feature>
<accession>A0AAU9JMA4</accession>
<dbReference type="InterPro" id="IPR036691">
    <property type="entry name" value="Endo/exonu/phosph_ase_sf"/>
</dbReference>
<dbReference type="AlphaFoldDB" id="A0AAU9JMA4"/>
<dbReference type="PANTHER" id="PTHR11200">
    <property type="entry name" value="INOSITOL 5-PHOSPHATASE"/>
    <property type="match status" value="1"/>
</dbReference>
<keyword evidence="4" id="KW-1185">Reference proteome</keyword>
<dbReference type="GO" id="GO:0046856">
    <property type="term" value="P:phosphatidylinositol dephosphorylation"/>
    <property type="evidence" value="ECO:0007669"/>
    <property type="project" value="InterPro"/>
</dbReference>
<gene>
    <name evidence="3" type="ORF">BSTOLATCC_MIC38597</name>
</gene>
<feature type="domain" description="Inositol polyphosphate-related phosphatase" evidence="2">
    <location>
        <begin position="108"/>
        <end position="409"/>
    </location>
</feature>
<proteinExistence type="predicted"/>
<evidence type="ECO:0000259" key="2">
    <source>
        <dbReference type="SMART" id="SM00128"/>
    </source>
</evidence>
<name>A0AAU9JMA4_9CILI</name>
<dbReference type="InterPro" id="IPR046985">
    <property type="entry name" value="IP5"/>
</dbReference>
<evidence type="ECO:0000313" key="4">
    <source>
        <dbReference type="Proteomes" id="UP001162131"/>
    </source>
</evidence>
<dbReference type="SMART" id="SM00128">
    <property type="entry name" value="IPPc"/>
    <property type="match status" value="1"/>
</dbReference>
<dbReference type="PANTHER" id="PTHR11200:SF275">
    <property type="entry name" value="LD06095P"/>
    <property type="match status" value="1"/>
</dbReference>
<organism evidence="3 4">
    <name type="scientific">Blepharisma stoltei</name>
    <dbReference type="NCBI Taxonomy" id="1481888"/>
    <lineage>
        <taxon>Eukaryota</taxon>
        <taxon>Sar</taxon>
        <taxon>Alveolata</taxon>
        <taxon>Ciliophora</taxon>
        <taxon>Postciliodesmatophora</taxon>
        <taxon>Heterotrichea</taxon>
        <taxon>Heterotrichida</taxon>
        <taxon>Blepharismidae</taxon>
        <taxon>Blepharisma</taxon>
    </lineage>
</organism>
<reference evidence="3" key="1">
    <citation type="submission" date="2021-09" db="EMBL/GenBank/DDBJ databases">
        <authorList>
            <consortium name="AG Swart"/>
            <person name="Singh M."/>
            <person name="Singh A."/>
            <person name="Seah K."/>
            <person name="Emmerich C."/>
        </authorList>
    </citation>
    <scope>NUCLEOTIDE SEQUENCE</scope>
    <source>
        <strain evidence="3">ATCC30299</strain>
    </source>
</reference>
<comment type="caution">
    <text evidence="3">The sequence shown here is derived from an EMBL/GenBank/DDBJ whole genome shotgun (WGS) entry which is preliminary data.</text>
</comment>
<evidence type="ECO:0000256" key="1">
    <source>
        <dbReference type="SAM" id="MobiDB-lite"/>
    </source>
</evidence>
<dbReference type="Proteomes" id="UP001162131">
    <property type="component" value="Unassembled WGS sequence"/>
</dbReference>
<dbReference type="Pfam" id="PF22669">
    <property type="entry name" value="Exo_endo_phos2"/>
    <property type="match status" value="1"/>
</dbReference>
<dbReference type="InterPro" id="IPR000300">
    <property type="entry name" value="IPPc"/>
</dbReference>